<reference evidence="1" key="1">
    <citation type="submission" date="2012-09" db="EMBL/GenBank/DDBJ databases">
        <authorList>
            <person name="Elsaied H.E."/>
            <person name="Maruyama A."/>
        </authorList>
    </citation>
    <scope>NUCLEOTIDE SEQUENCE</scope>
</reference>
<reference evidence="1" key="2">
    <citation type="journal article" date="2014" name="FEMS Microbiol. Ecol.">
        <title>Novel integrons and gene cassettes from a Cascadian submarine gas-hydrate-bearing core.</title>
        <authorList>
            <person name="Elsaied H."/>
            <person name="Stokes H.W."/>
            <person name="Yoshioka H."/>
            <person name="Mitani Y."/>
            <person name="Maruyama A."/>
        </authorList>
    </citation>
    <scope>NUCLEOTIDE SEQUENCE</scope>
</reference>
<evidence type="ECO:0000313" key="1">
    <source>
        <dbReference type="EMBL" id="BAM62604.1"/>
    </source>
</evidence>
<sequence length="117" mass="12553">MTKYERAAQLWSVLALAASNRQVLTYDIVARLVGVPRPAIGGFLGPIQAHCIQNSLPPLTILVVSEQTGLPGKGFIGAEDIPKAQIDVFSYDWIARGSPAVDDFETSDQASLTNNAK</sequence>
<organism evidence="1">
    <name type="scientific">uncultured microorganism</name>
    <dbReference type="NCBI Taxonomy" id="358574"/>
    <lineage>
        <taxon>unclassified sequences</taxon>
        <taxon>environmental samples</taxon>
    </lineage>
</organism>
<accession>K0J3E7</accession>
<proteinExistence type="predicted"/>
<dbReference type="EMBL" id="AB750538">
    <property type="protein sequence ID" value="BAM62604.1"/>
    <property type="molecule type" value="Genomic_DNA"/>
</dbReference>
<name>K0J3E7_9ZZZZ</name>
<dbReference type="AlphaFoldDB" id="K0J3E7"/>
<protein>
    <submittedName>
        <fullName evidence="1">Uncharacterized protein</fullName>
    </submittedName>
</protein>